<keyword evidence="5" id="KW-0418">Kinase</keyword>
<evidence type="ECO:0000256" key="4">
    <source>
        <dbReference type="ARBA" id="ARBA00022741"/>
    </source>
</evidence>
<dbReference type="Pfam" id="PF22931">
    <property type="entry name" value="SAM_TNK"/>
    <property type="match status" value="2"/>
</dbReference>
<dbReference type="EMBL" id="UYWX01021299">
    <property type="protein sequence ID" value="VDM35068.1"/>
    <property type="molecule type" value="Genomic_DNA"/>
</dbReference>
<evidence type="ECO:0000313" key="11">
    <source>
        <dbReference type="WBParaSite" id="TTAC_0001010301-mRNA-1"/>
    </source>
</evidence>
<dbReference type="InterPro" id="IPR055175">
    <property type="entry name" value="ACK/TNK-like_SAM"/>
</dbReference>
<dbReference type="WBParaSite" id="TTAC_0001010301-mRNA-1">
    <property type="protein sequence ID" value="TTAC_0001010301-mRNA-1"/>
    <property type="gene ID" value="TTAC_0001010301"/>
</dbReference>
<feature type="domain" description="ACK/TNK-like SAM" evidence="8">
    <location>
        <begin position="81"/>
        <end position="135"/>
    </location>
</feature>
<dbReference type="OrthoDB" id="10633102at2759"/>
<dbReference type="GO" id="GO:0005524">
    <property type="term" value="F:ATP binding"/>
    <property type="evidence" value="ECO:0007669"/>
    <property type="project" value="UniProtKB-KW"/>
</dbReference>
<protein>
    <recommendedName>
        <fullName evidence="1">non-specific protein-tyrosine kinase</fullName>
        <ecNumber evidence="1">2.7.10.2</ecNumber>
    </recommendedName>
</protein>
<evidence type="ECO:0000256" key="7">
    <source>
        <dbReference type="ARBA" id="ARBA00023137"/>
    </source>
</evidence>
<keyword evidence="2" id="KW-0728">SH3 domain</keyword>
<evidence type="ECO:0000256" key="1">
    <source>
        <dbReference type="ARBA" id="ARBA00011903"/>
    </source>
</evidence>
<keyword evidence="10" id="KW-1185">Reference proteome</keyword>
<evidence type="ECO:0000259" key="8">
    <source>
        <dbReference type="Pfam" id="PF22931"/>
    </source>
</evidence>
<accession>A0A0R3X978</accession>
<evidence type="ECO:0000256" key="3">
    <source>
        <dbReference type="ARBA" id="ARBA00022679"/>
    </source>
</evidence>
<dbReference type="EC" id="2.7.10.2" evidence="1"/>
<dbReference type="AlphaFoldDB" id="A0A0R3X978"/>
<gene>
    <name evidence="9" type="ORF">TTAC_LOCUS10088</name>
</gene>
<keyword evidence="6" id="KW-0067">ATP-binding</keyword>
<organism evidence="11">
    <name type="scientific">Hydatigena taeniaeformis</name>
    <name type="common">Feline tapeworm</name>
    <name type="synonym">Taenia taeniaeformis</name>
    <dbReference type="NCBI Taxonomy" id="6205"/>
    <lineage>
        <taxon>Eukaryota</taxon>
        <taxon>Metazoa</taxon>
        <taxon>Spiralia</taxon>
        <taxon>Lophotrochozoa</taxon>
        <taxon>Platyhelminthes</taxon>
        <taxon>Cestoda</taxon>
        <taxon>Eucestoda</taxon>
        <taxon>Cyclophyllidea</taxon>
        <taxon>Taeniidae</taxon>
        <taxon>Hydatigera</taxon>
    </lineage>
</organism>
<name>A0A0R3X978_HYDTA</name>
<reference evidence="11" key="1">
    <citation type="submission" date="2017-02" db="UniProtKB">
        <authorList>
            <consortium name="WormBaseParasite"/>
        </authorList>
    </citation>
    <scope>IDENTIFICATION</scope>
</reference>
<keyword evidence="4" id="KW-0547">Nucleotide-binding</keyword>
<feature type="domain" description="ACK/TNK-like SAM" evidence="8">
    <location>
        <begin position="11"/>
        <end position="63"/>
    </location>
</feature>
<evidence type="ECO:0000313" key="10">
    <source>
        <dbReference type="Proteomes" id="UP000274429"/>
    </source>
</evidence>
<evidence type="ECO:0000256" key="2">
    <source>
        <dbReference type="ARBA" id="ARBA00022443"/>
    </source>
</evidence>
<keyword evidence="7" id="KW-0829">Tyrosine-protein kinase</keyword>
<dbReference type="Proteomes" id="UP000274429">
    <property type="component" value="Unassembled WGS sequence"/>
</dbReference>
<sequence>MVQSAQPDEMLTKFLKFVQLEDCLELLADKLEVTCFADLKKLEEDSLRKVLGGPATKRLLKKYRGYKNKAKDPKPSEMRPLSEFLAELNLKSAEDELRTKLFISRLEHFEFATQSDLEEIMDKDSAQKILRAYSKENMRKLTEKARDVTQKVLRPIFGCVMSSLPHLLTPRSAPHNEINVEVKIEKSNSKHKVEKLIVHVIVLDNLDGYMLVGNACYSSVATVLDPATTV</sequence>
<evidence type="ECO:0000256" key="6">
    <source>
        <dbReference type="ARBA" id="ARBA00022840"/>
    </source>
</evidence>
<reference evidence="9 10" key="2">
    <citation type="submission" date="2018-11" db="EMBL/GenBank/DDBJ databases">
        <authorList>
            <consortium name="Pathogen Informatics"/>
        </authorList>
    </citation>
    <scope>NUCLEOTIDE SEQUENCE [LARGE SCALE GENOMIC DNA]</scope>
</reference>
<keyword evidence="3" id="KW-0808">Transferase</keyword>
<evidence type="ECO:0000313" key="9">
    <source>
        <dbReference type="EMBL" id="VDM35068.1"/>
    </source>
</evidence>
<evidence type="ECO:0000256" key="5">
    <source>
        <dbReference type="ARBA" id="ARBA00022777"/>
    </source>
</evidence>
<proteinExistence type="predicted"/>
<dbReference type="GO" id="GO:0004715">
    <property type="term" value="F:non-membrane spanning protein tyrosine kinase activity"/>
    <property type="evidence" value="ECO:0007669"/>
    <property type="project" value="UniProtKB-EC"/>
</dbReference>